<comment type="caution">
    <text evidence="2">The sequence shown here is derived from an EMBL/GenBank/DDBJ whole genome shotgun (WGS) entry which is preliminary data.</text>
</comment>
<keyword evidence="1" id="KW-1133">Transmembrane helix</keyword>
<protein>
    <submittedName>
        <fullName evidence="2">Uncharacterized protein</fullName>
    </submittedName>
</protein>
<evidence type="ECO:0000256" key="1">
    <source>
        <dbReference type="SAM" id="Phobius"/>
    </source>
</evidence>
<dbReference type="AlphaFoldDB" id="A0A1E5IMI3"/>
<sequence>MFHFVCACCGLFLYKVFYLKISPLPTPVPSVMHIRLEDLPSVSSQKMTTEAVFASLSIQVFLPIIFSNILLSGTFFHSDRFGENQTITTALNTLKSIV</sequence>
<feature type="transmembrane region" description="Helical" evidence="1">
    <location>
        <begin position="51"/>
        <end position="71"/>
    </location>
</feature>
<dbReference type="Proteomes" id="UP000095237">
    <property type="component" value="Unassembled WGS sequence"/>
</dbReference>
<keyword evidence="1" id="KW-0812">Transmembrane</keyword>
<proteinExistence type="predicted"/>
<dbReference type="EMBL" id="LNVX01000111">
    <property type="protein sequence ID" value="OEG71700.1"/>
    <property type="molecule type" value="Genomic_DNA"/>
</dbReference>
<evidence type="ECO:0000313" key="2">
    <source>
        <dbReference type="EMBL" id="OEG71700.1"/>
    </source>
</evidence>
<keyword evidence="1" id="KW-0472">Membrane</keyword>
<reference evidence="2 3" key="1">
    <citation type="submission" date="2015-11" db="EMBL/GenBank/DDBJ databases">
        <title>Evidence for parallel genomic evolution in an endosymbiosis of termite gut flagellates.</title>
        <authorList>
            <person name="Zheng H."/>
        </authorList>
    </citation>
    <scope>NUCLEOTIDE SEQUENCE [LARGE SCALE GENOMIC DNA]</scope>
    <source>
        <strain evidence="2 3">CET450</strain>
    </source>
</reference>
<keyword evidence="3" id="KW-1185">Reference proteome</keyword>
<gene>
    <name evidence="2" type="ORF">ATZ36_13305</name>
</gene>
<accession>A0A1E5IMI3</accession>
<organism evidence="2 3">
    <name type="scientific">Endomicrobium trichonymphae</name>
    <dbReference type="NCBI Taxonomy" id="1408204"/>
    <lineage>
        <taxon>Bacteria</taxon>
        <taxon>Pseudomonadati</taxon>
        <taxon>Elusimicrobiota</taxon>
        <taxon>Endomicrobiia</taxon>
        <taxon>Endomicrobiales</taxon>
        <taxon>Endomicrobiaceae</taxon>
        <taxon>Candidatus Endomicrobiellum</taxon>
    </lineage>
</organism>
<name>A0A1E5IMI3_ENDTX</name>
<evidence type="ECO:0000313" key="3">
    <source>
        <dbReference type="Proteomes" id="UP000095237"/>
    </source>
</evidence>